<organism evidence="3 4">
    <name type="scientific">Candidatus Magasanikbacteria bacterium GW2011_GWA2_56_11</name>
    <dbReference type="NCBI Taxonomy" id="1619044"/>
    <lineage>
        <taxon>Bacteria</taxon>
        <taxon>Candidatus Magasanikiibacteriota</taxon>
    </lineage>
</organism>
<evidence type="ECO:0000259" key="2">
    <source>
        <dbReference type="Pfam" id="PF12728"/>
    </source>
</evidence>
<dbReference type="AlphaFoldDB" id="A0A0G1YED6"/>
<accession>A0A0G1YED6</accession>
<dbReference type="InterPro" id="IPR041657">
    <property type="entry name" value="HTH_17"/>
</dbReference>
<proteinExistence type="predicted"/>
<evidence type="ECO:0000256" key="1">
    <source>
        <dbReference type="SAM" id="MobiDB-lite"/>
    </source>
</evidence>
<evidence type="ECO:0000313" key="3">
    <source>
        <dbReference type="EMBL" id="KKW41848.1"/>
    </source>
</evidence>
<gene>
    <name evidence="3" type="ORF">UY92_C0013G0047</name>
</gene>
<name>A0A0G1YED6_9BACT</name>
<protein>
    <recommendedName>
        <fullName evidence="2">Helix-turn-helix domain-containing protein</fullName>
    </recommendedName>
</protein>
<feature type="domain" description="Helix-turn-helix" evidence="2">
    <location>
        <begin position="24"/>
        <end position="70"/>
    </location>
</feature>
<dbReference type="Proteomes" id="UP000033870">
    <property type="component" value="Unassembled WGS sequence"/>
</dbReference>
<dbReference type="Pfam" id="PF12728">
    <property type="entry name" value="HTH_17"/>
    <property type="match status" value="1"/>
</dbReference>
<feature type="region of interest" description="Disordered" evidence="1">
    <location>
        <begin position="100"/>
        <end position="163"/>
    </location>
</feature>
<dbReference type="EMBL" id="LCRX01000013">
    <property type="protein sequence ID" value="KKW41848.1"/>
    <property type="molecule type" value="Genomic_DNA"/>
</dbReference>
<comment type="caution">
    <text evidence="3">The sequence shown here is derived from an EMBL/GenBank/DDBJ whole genome shotgun (WGS) entry which is preliminary data.</text>
</comment>
<sequence length="163" mass="17987">MPTLPIQEKKDLKKGDAKEVIRVSISEAARLFGVNPQTIRRAIRDQDVTYVVVAGRYKINFESLVKWSQRKTTVRNKSNQHGIGQFIDRWKISNTLYSPSTKTIKNDKQTPGVKNQPGAMDAAAGSDKPNEVPPGFDRTETGHSQAPTARPTVPAMPGPAGRH</sequence>
<evidence type="ECO:0000313" key="4">
    <source>
        <dbReference type="Proteomes" id="UP000033870"/>
    </source>
</evidence>
<reference evidence="3 4" key="1">
    <citation type="journal article" date="2015" name="Nature">
        <title>rRNA introns, odd ribosomes, and small enigmatic genomes across a large radiation of phyla.</title>
        <authorList>
            <person name="Brown C.T."/>
            <person name="Hug L.A."/>
            <person name="Thomas B.C."/>
            <person name="Sharon I."/>
            <person name="Castelle C.J."/>
            <person name="Singh A."/>
            <person name="Wilkins M.J."/>
            <person name="Williams K.H."/>
            <person name="Banfield J.F."/>
        </authorList>
    </citation>
    <scope>NUCLEOTIDE SEQUENCE [LARGE SCALE GENOMIC DNA]</scope>
</reference>